<dbReference type="Proteomes" id="UP000566819">
    <property type="component" value="Unassembled WGS sequence"/>
</dbReference>
<comment type="similarity">
    <text evidence="5">Belongs to the SAT4 family.</text>
</comment>
<evidence type="ECO:0000259" key="8">
    <source>
        <dbReference type="Pfam" id="PF20684"/>
    </source>
</evidence>
<evidence type="ECO:0000256" key="4">
    <source>
        <dbReference type="ARBA" id="ARBA00023136"/>
    </source>
</evidence>
<evidence type="ECO:0000256" key="2">
    <source>
        <dbReference type="ARBA" id="ARBA00022692"/>
    </source>
</evidence>
<feature type="region of interest" description="Disordered" evidence="6">
    <location>
        <begin position="335"/>
        <end position="360"/>
    </location>
</feature>
<dbReference type="PANTHER" id="PTHR33048">
    <property type="entry name" value="PTH11-LIKE INTEGRAL MEMBRANE PROTEIN (AFU_ORTHOLOGUE AFUA_5G11245)"/>
    <property type="match status" value="1"/>
</dbReference>
<feature type="transmembrane region" description="Helical" evidence="7">
    <location>
        <begin position="35"/>
        <end position="55"/>
    </location>
</feature>
<organism evidence="9 10">
    <name type="scientific">Cudoniella acicularis</name>
    <dbReference type="NCBI Taxonomy" id="354080"/>
    <lineage>
        <taxon>Eukaryota</taxon>
        <taxon>Fungi</taxon>
        <taxon>Dikarya</taxon>
        <taxon>Ascomycota</taxon>
        <taxon>Pezizomycotina</taxon>
        <taxon>Leotiomycetes</taxon>
        <taxon>Helotiales</taxon>
        <taxon>Tricladiaceae</taxon>
        <taxon>Cudoniella</taxon>
    </lineage>
</organism>
<dbReference type="AlphaFoldDB" id="A0A8H4VHJ8"/>
<feature type="domain" description="Rhodopsin" evidence="8">
    <location>
        <begin position="114"/>
        <end position="264"/>
    </location>
</feature>
<sequence length="360" mass="39661">MALPVTNGVVTFLPPPKGYDVDFDNPQRNGDVTCYWLTGVGSVLALLFLGQRLYVKAIIRKHLSFDDGLLIIAWLFSIAIQAFIVRAFVAQYIGVHAWEIRFTKFQENYFLQNQAKWFRWATYTTMFINVGASTGIFFSSIFACRPIAMGWDLTITDGKCINRPAMYEATAAFGVIIDCLIINIPIPMVVHLHISRNKKAGLILMFVLGSVTVITSFVRLVLLITEISQIDSTWVAGPINYWVTIEANLLIMCASLPTIRQFVQAVAPKFLSGTDNSNYYANSGSAGNMPSIGGVSSRSKNKRGRGPYDNDTDIIMEMLVDGGSWTHAHKVGEGNLRSSADGDSNTAALDDQGITSMQTT</sequence>
<evidence type="ECO:0000256" key="7">
    <source>
        <dbReference type="SAM" id="Phobius"/>
    </source>
</evidence>
<comment type="caution">
    <text evidence="9">The sequence shown here is derived from an EMBL/GenBank/DDBJ whole genome shotgun (WGS) entry which is preliminary data.</text>
</comment>
<feature type="transmembrane region" description="Helical" evidence="7">
    <location>
        <begin position="202"/>
        <end position="222"/>
    </location>
</feature>
<feature type="transmembrane region" description="Helical" evidence="7">
    <location>
        <begin position="165"/>
        <end position="190"/>
    </location>
</feature>
<dbReference type="PANTHER" id="PTHR33048:SF124">
    <property type="entry name" value="INTEGRAL MEMBRANE PROTEIN"/>
    <property type="match status" value="1"/>
</dbReference>
<dbReference type="InterPro" id="IPR052337">
    <property type="entry name" value="SAT4-like"/>
</dbReference>
<feature type="compositionally biased region" description="Polar residues" evidence="6">
    <location>
        <begin position="336"/>
        <end position="360"/>
    </location>
</feature>
<dbReference type="Pfam" id="PF20684">
    <property type="entry name" value="Fung_rhodopsin"/>
    <property type="match status" value="1"/>
</dbReference>
<evidence type="ECO:0000256" key="3">
    <source>
        <dbReference type="ARBA" id="ARBA00022989"/>
    </source>
</evidence>
<keyword evidence="10" id="KW-1185">Reference proteome</keyword>
<keyword evidence="3 7" id="KW-1133">Transmembrane helix</keyword>
<keyword evidence="2 7" id="KW-0812">Transmembrane</keyword>
<accession>A0A8H4VHJ8</accession>
<gene>
    <name evidence="9" type="ORF">G7Y89_g15728</name>
</gene>
<dbReference type="OrthoDB" id="5342292at2759"/>
<reference evidence="9 10" key="1">
    <citation type="submission" date="2020-03" db="EMBL/GenBank/DDBJ databases">
        <title>Draft Genome Sequence of Cudoniella acicularis.</title>
        <authorList>
            <person name="Buettner E."/>
            <person name="Kellner H."/>
        </authorList>
    </citation>
    <scope>NUCLEOTIDE SEQUENCE [LARGE SCALE GENOMIC DNA]</scope>
    <source>
        <strain evidence="9 10">DSM 108380</strain>
    </source>
</reference>
<evidence type="ECO:0000313" key="10">
    <source>
        <dbReference type="Proteomes" id="UP000566819"/>
    </source>
</evidence>
<keyword evidence="4 7" id="KW-0472">Membrane</keyword>
<evidence type="ECO:0000256" key="1">
    <source>
        <dbReference type="ARBA" id="ARBA00004141"/>
    </source>
</evidence>
<comment type="subcellular location">
    <subcellularLocation>
        <location evidence="1">Membrane</location>
        <topology evidence="1">Multi-pass membrane protein</topology>
    </subcellularLocation>
</comment>
<dbReference type="InterPro" id="IPR049326">
    <property type="entry name" value="Rhodopsin_dom_fungi"/>
</dbReference>
<feature type="transmembrane region" description="Helical" evidence="7">
    <location>
        <begin position="120"/>
        <end position="144"/>
    </location>
</feature>
<protein>
    <recommendedName>
        <fullName evidence="8">Rhodopsin domain-containing protein</fullName>
    </recommendedName>
</protein>
<evidence type="ECO:0000256" key="6">
    <source>
        <dbReference type="SAM" id="MobiDB-lite"/>
    </source>
</evidence>
<dbReference type="GO" id="GO:0016020">
    <property type="term" value="C:membrane"/>
    <property type="evidence" value="ECO:0007669"/>
    <property type="project" value="UniProtKB-SubCell"/>
</dbReference>
<dbReference type="EMBL" id="JAAMPI010002634">
    <property type="protein sequence ID" value="KAF4610391.1"/>
    <property type="molecule type" value="Genomic_DNA"/>
</dbReference>
<feature type="transmembrane region" description="Helical" evidence="7">
    <location>
        <begin position="67"/>
        <end position="89"/>
    </location>
</feature>
<evidence type="ECO:0000313" key="9">
    <source>
        <dbReference type="EMBL" id="KAF4610391.1"/>
    </source>
</evidence>
<evidence type="ECO:0000256" key="5">
    <source>
        <dbReference type="ARBA" id="ARBA00038359"/>
    </source>
</evidence>
<name>A0A8H4VHJ8_9HELO</name>
<proteinExistence type="inferred from homology"/>